<protein>
    <recommendedName>
        <fullName evidence="2">Activator of Hsp90 ATPase homologue 1/2-like C-terminal domain-containing protein</fullName>
    </recommendedName>
</protein>
<proteinExistence type="inferred from homology"/>
<keyword evidence="4" id="KW-1185">Reference proteome</keyword>
<evidence type="ECO:0000313" key="3">
    <source>
        <dbReference type="EMBL" id="GIG19925.1"/>
    </source>
</evidence>
<dbReference type="Pfam" id="PF08327">
    <property type="entry name" value="AHSA1"/>
    <property type="match status" value="1"/>
</dbReference>
<sequence>MSESLTLTFTVDRTPEEAFTAINDVRAWWSGPPAPTQPHIEGRTDRLGEEFTYLVDGVHYTKFRITELVPSSRVAWLTLDSELTFIADRQEWTGTTVTFDVTEQDGRTQVVFTHVGLVPEHECYDVCDGAWSSYVLGNLRRFIETGSILPAPSGYPTATDALA</sequence>
<reference evidence="3" key="1">
    <citation type="submission" date="2021-01" db="EMBL/GenBank/DDBJ databases">
        <title>Whole genome shotgun sequence of Cellulomonas chitinilytica NBRC 110799.</title>
        <authorList>
            <person name="Komaki H."/>
            <person name="Tamura T."/>
        </authorList>
    </citation>
    <scope>NUCLEOTIDE SEQUENCE</scope>
    <source>
        <strain evidence="3">NBRC 110799</strain>
    </source>
</reference>
<evidence type="ECO:0000256" key="1">
    <source>
        <dbReference type="ARBA" id="ARBA00006817"/>
    </source>
</evidence>
<comment type="similarity">
    <text evidence="1">Belongs to the AHA1 family.</text>
</comment>
<organism evidence="3 4">
    <name type="scientific">Cellulomonas chitinilytica</name>
    <dbReference type="NCBI Taxonomy" id="398759"/>
    <lineage>
        <taxon>Bacteria</taxon>
        <taxon>Bacillati</taxon>
        <taxon>Actinomycetota</taxon>
        <taxon>Actinomycetes</taxon>
        <taxon>Micrococcales</taxon>
        <taxon>Cellulomonadaceae</taxon>
        <taxon>Cellulomonas</taxon>
    </lineage>
</organism>
<dbReference type="CDD" id="cd07814">
    <property type="entry name" value="SRPBCC_CalC_Aha1-like"/>
    <property type="match status" value="1"/>
</dbReference>
<evidence type="ECO:0000259" key="2">
    <source>
        <dbReference type="Pfam" id="PF08327"/>
    </source>
</evidence>
<evidence type="ECO:0000313" key="4">
    <source>
        <dbReference type="Proteomes" id="UP000632740"/>
    </source>
</evidence>
<dbReference type="RefSeq" id="WP_203748538.1">
    <property type="nucleotide sequence ID" value="NZ_BONK01000002.1"/>
</dbReference>
<dbReference type="InterPro" id="IPR013538">
    <property type="entry name" value="ASHA1/2-like_C"/>
</dbReference>
<name>A0A919TXW4_9CELL</name>
<dbReference type="SUPFAM" id="SSF55961">
    <property type="entry name" value="Bet v1-like"/>
    <property type="match status" value="1"/>
</dbReference>
<dbReference type="AlphaFoldDB" id="A0A919TXW4"/>
<accession>A0A919TXW4</accession>
<dbReference type="EMBL" id="BONK01000002">
    <property type="protein sequence ID" value="GIG19925.1"/>
    <property type="molecule type" value="Genomic_DNA"/>
</dbReference>
<gene>
    <name evidence="3" type="ORF">Cch01nite_06490</name>
</gene>
<feature type="domain" description="Activator of Hsp90 ATPase homologue 1/2-like C-terminal" evidence="2">
    <location>
        <begin position="17"/>
        <end position="141"/>
    </location>
</feature>
<dbReference type="Proteomes" id="UP000632740">
    <property type="component" value="Unassembled WGS sequence"/>
</dbReference>
<dbReference type="Gene3D" id="3.30.530.20">
    <property type="match status" value="1"/>
</dbReference>
<comment type="caution">
    <text evidence="3">The sequence shown here is derived from an EMBL/GenBank/DDBJ whole genome shotgun (WGS) entry which is preliminary data.</text>
</comment>
<dbReference type="InterPro" id="IPR023393">
    <property type="entry name" value="START-like_dom_sf"/>
</dbReference>